<dbReference type="EC" id="3.1.-.-" evidence="6"/>
<protein>
    <submittedName>
        <fullName evidence="6">Metallophosphoesterase family protein</fullName>
        <ecNumber evidence="6">3.1.-.-</ecNumber>
    </submittedName>
</protein>
<evidence type="ECO:0000313" key="6">
    <source>
        <dbReference type="EMBL" id="MFC5591827.1"/>
    </source>
</evidence>
<feature type="domain" description="Calcineurin-like phosphoesterase" evidence="5">
    <location>
        <begin position="1"/>
        <end position="195"/>
    </location>
</feature>
<comment type="caution">
    <text evidence="6">The sequence shown here is derived from an EMBL/GenBank/DDBJ whole genome shotgun (WGS) entry which is preliminary data.</text>
</comment>
<gene>
    <name evidence="6" type="ORF">ACFPRA_23390</name>
</gene>
<keyword evidence="2 6" id="KW-0378">Hydrolase</keyword>
<keyword evidence="1" id="KW-0479">Metal-binding</keyword>
<dbReference type="InterPro" id="IPR004843">
    <property type="entry name" value="Calcineurin-like_PHP"/>
</dbReference>
<keyword evidence="3" id="KW-0408">Iron</keyword>
<reference evidence="7" key="1">
    <citation type="journal article" date="2019" name="Int. J. Syst. Evol. Microbiol.">
        <title>The Global Catalogue of Microorganisms (GCM) 10K type strain sequencing project: providing services to taxonomists for standard genome sequencing and annotation.</title>
        <authorList>
            <consortium name="The Broad Institute Genomics Platform"/>
            <consortium name="The Broad Institute Genome Sequencing Center for Infectious Disease"/>
            <person name="Wu L."/>
            <person name="Ma J."/>
        </authorList>
    </citation>
    <scope>NUCLEOTIDE SEQUENCE [LARGE SCALE GENOMIC DNA]</scope>
    <source>
        <strain evidence="7">CGMCC 4.1434</strain>
    </source>
</reference>
<keyword evidence="7" id="KW-1185">Reference proteome</keyword>
<dbReference type="SUPFAM" id="SSF56300">
    <property type="entry name" value="Metallo-dependent phosphatases"/>
    <property type="match status" value="1"/>
</dbReference>
<dbReference type="PANTHER" id="PTHR42988:SF2">
    <property type="entry name" value="CYCLIC NUCLEOTIDE PHOSPHODIESTERASE CBUA0032-RELATED"/>
    <property type="match status" value="1"/>
</dbReference>
<evidence type="ECO:0000256" key="3">
    <source>
        <dbReference type="ARBA" id="ARBA00023004"/>
    </source>
</evidence>
<name>A0ABW0TQN4_9BACL</name>
<dbReference type="PANTHER" id="PTHR42988">
    <property type="entry name" value="PHOSPHOHYDROLASE"/>
    <property type="match status" value="1"/>
</dbReference>
<accession>A0ABW0TQN4</accession>
<evidence type="ECO:0000259" key="5">
    <source>
        <dbReference type="Pfam" id="PF00149"/>
    </source>
</evidence>
<dbReference type="GO" id="GO:0016787">
    <property type="term" value="F:hydrolase activity"/>
    <property type="evidence" value="ECO:0007669"/>
    <property type="project" value="UniProtKB-KW"/>
</dbReference>
<dbReference type="InterPro" id="IPR050884">
    <property type="entry name" value="CNP_phosphodiesterase-III"/>
</dbReference>
<evidence type="ECO:0000256" key="4">
    <source>
        <dbReference type="ARBA" id="ARBA00025742"/>
    </source>
</evidence>
<dbReference type="Pfam" id="PF00149">
    <property type="entry name" value="Metallophos"/>
    <property type="match status" value="1"/>
</dbReference>
<dbReference type="EMBL" id="JBHSNO010000018">
    <property type="protein sequence ID" value="MFC5591827.1"/>
    <property type="molecule type" value="Genomic_DNA"/>
</dbReference>
<comment type="similarity">
    <text evidence="4">Belongs to the cyclic nucleotide phosphodiesterase class-III family.</text>
</comment>
<dbReference type="RefSeq" id="WP_381440152.1">
    <property type="nucleotide sequence ID" value="NZ_JBHSNO010000018.1"/>
</dbReference>
<proteinExistence type="inferred from homology"/>
<dbReference type="Proteomes" id="UP001596109">
    <property type="component" value="Unassembled WGS sequence"/>
</dbReference>
<organism evidence="6 7">
    <name type="scientific">Sporosarcina soli</name>
    <dbReference type="NCBI Taxonomy" id="334736"/>
    <lineage>
        <taxon>Bacteria</taxon>
        <taxon>Bacillati</taxon>
        <taxon>Bacillota</taxon>
        <taxon>Bacilli</taxon>
        <taxon>Bacillales</taxon>
        <taxon>Caryophanaceae</taxon>
        <taxon>Sporosarcina</taxon>
    </lineage>
</organism>
<evidence type="ECO:0000256" key="2">
    <source>
        <dbReference type="ARBA" id="ARBA00022801"/>
    </source>
</evidence>
<sequence>MKIVLMGDLHYPSIDETIPGLLEARDAFYEQLIGHFLNIDADFYVSIGDLTNFGHASELQEVYALLSRDNKTFYHTLGNHDLYSMTRQEVLELTGQSRYHSLTTDQAVFVFLDTAKELDFEDWGGWVDEEQLHWFENIVKASGTKPLLVFGHHPVYHTTKRSENDKGSIHPSIDMWEILEQKDGVGLYFNGHTHIDSIEQIENWTFVQTSACLDQQAFRQIEITEDEIVITAIDIADDALSNHAATIYNHINHYKHQPDARGDAEDRACTVSLLPAEALS</sequence>
<dbReference type="InterPro" id="IPR029052">
    <property type="entry name" value="Metallo-depent_PP-like"/>
</dbReference>
<evidence type="ECO:0000313" key="7">
    <source>
        <dbReference type="Proteomes" id="UP001596109"/>
    </source>
</evidence>
<dbReference type="Gene3D" id="3.60.21.10">
    <property type="match status" value="1"/>
</dbReference>
<evidence type="ECO:0000256" key="1">
    <source>
        <dbReference type="ARBA" id="ARBA00022723"/>
    </source>
</evidence>